<sequence length="73" mass="8185">MEFLKRKHFSLWITTTTTFIIMASIALNVSTVQGLQGVPTWIMHGMQAGRQSDYIAKHTGRQACSQSNMQEGI</sequence>
<dbReference type="EMBL" id="JRES01000379">
    <property type="protein sequence ID" value="KNC31799.1"/>
    <property type="molecule type" value="Genomic_DNA"/>
</dbReference>
<comment type="caution">
    <text evidence="2">The sequence shown here is derived from an EMBL/GenBank/DDBJ whole genome shotgun (WGS) entry which is preliminary data.</text>
</comment>
<keyword evidence="1" id="KW-1133">Transmembrane helix</keyword>
<dbReference type="OrthoDB" id="5945655at2759"/>
<reference evidence="2 3" key="1">
    <citation type="journal article" date="2015" name="Nat. Commun.">
        <title>Lucilia cuprina genome unlocks parasitic fly biology to underpin future interventions.</title>
        <authorList>
            <person name="Anstead C.A."/>
            <person name="Korhonen P.K."/>
            <person name="Young N.D."/>
            <person name="Hall R.S."/>
            <person name="Jex A.R."/>
            <person name="Murali S.C."/>
            <person name="Hughes D.S."/>
            <person name="Lee S.F."/>
            <person name="Perry T."/>
            <person name="Stroehlein A.J."/>
            <person name="Ansell B.R."/>
            <person name="Breugelmans B."/>
            <person name="Hofmann A."/>
            <person name="Qu J."/>
            <person name="Dugan S."/>
            <person name="Lee S.L."/>
            <person name="Chao H."/>
            <person name="Dinh H."/>
            <person name="Han Y."/>
            <person name="Doddapaneni H.V."/>
            <person name="Worley K.C."/>
            <person name="Muzny D.M."/>
            <person name="Ioannidis P."/>
            <person name="Waterhouse R.M."/>
            <person name="Zdobnov E.M."/>
            <person name="James P.J."/>
            <person name="Bagnall N.H."/>
            <person name="Kotze A.C."/>
            <person name="Gibbs R.A."/>
            <person name="Richards S."/>
            <person name="Batterham P."/>
            <person name="Gasser R.B."/>
        </authorList>
    </citation>
    <scope>NUCLEOTIDE SEQUENCE [LARGE SCALE GENOMIC DNA]</scope>
    <source>
        <strain evidence="2 3">LS</strain>
        <tissue evidence="2">Full body</tissue>
    </source>
</reference>
<keyword evidence="1" id="KW-0472">Membrane</keyword>
<dbReference type="AlphaFoldDB" id="A0A0L0CJZ7"/>
<accession>A0A0L0CJZ7</accession>
<keyword evidence="3" id="KW-1185">Reference proteome</keyword>
<protein>
    <submittedName>
        <fullName evidence="2">Uncharacterized protein</fullName>
    </submittedName>
</protein>
<dbReference type="Proteomes" id="UP000037069">
    <property type="component" value="Unassembled WGS sequence"/>
</dbReference>
<evidence type="ECO:0000313" key="2">
    <source>
        <dbReference type="EMBL" id="KNC31799.1"/>
    </source>
</evidence>
<proteinExistence type="predicted"/>
<evidence type="ECO:0000313" key="3">
    <source>
        <dbReference type="Proteomes" id="UP000037069"/>
    </source>
</evidence>
<keyword evidence="1" id="KW-0812">Transmembrane</keyword>
<organism evidence="2 3">
    <name type="scientific">Lucilia cuprina</name>
    <name type="common">Green bottle fly</name>
    <name type="synonym">Australian sheep blowfly</name>
    <dbReference type="NCBI Taxonomy" id="7375"/>
    <lineage>
        <taxon>Eukaryota</taxon>
        <taxon>Metazoa</taxon>
        <taxon>Ecdysozoa</taxon>
        <taxon>Arthropoda</taxon>
        <taxon>Hexapoda</taxon>
        <taxon>Insecta</taxon>
        <taxon>Pterygota</taxon>
        <taxon>Neoptera</taxon>
        <taxon>Endopterygota</taxon>
        <taxon>Diptera</taxon>
        <taxon>Brachycera</taxon>
        <taxon>Muscomorpha</taxon>
        <taxon>Oestroidea</taxon>
        <taxon>Calliphoridae</taxon>
        <taxon>Luciliinae</taxon>
        <taxon>Lucilia</taxon>
    </lineage>
</organism>
<evidence type="ECO:0000256" key="1">
    <source>
        <dbReference type="SAM" id="Phobius"/>
    </source>
</evidence>
<feature type="transmembrane region" description="Helical" evidence="1">
    <location>
        <begin position="9"/>
        <end position="29"/>
    </location>
</feature>
<name>A0A0L0CJZ7_LUCCU</name>
<gene>
    <name evidence="2" type="ORF">FF38_07695</name>
</gene>